<dbReference type="AlphaFoldDB" id="A0A2S5RF64"/>
<name>A0A2S5RF64_9MOLU</name>
<organism evidence="2 3">
    <name type="scientific">Williamsoniiplasma lucivorax</name>
    <dbReference type="NCBI Taxonomy" id="209274"/>
    <lineage>
        <taxon>Bacteria</taxon>
        <taxon>Bacillati</taxon>
        <taxon>Mycoplasmatota</taxon>
        <taxon>Mollicutes</taxon>
        <taxon>Entomoplasmatales</taxon>
        <taxon>Williamsoniiplasma</taxon>
    </lineage>
</organism>
<dbReference type="Proteomes" id="UP000237865">
    <property type="component" value="Unassembled WGS sequence"/>
</dbReference>
<dbReference type="InterPro" id="IPR050678">
    <property type="entry name" value="DNA_Partitioning_ATPase"/>
</dbReference>
<protein>
    <submittedName>
        <fullName evidence="2">Chromosome partitioning protein</fullName>
    </submittedName>
</protein>
<evidence type="ECO:0000259" key="1">
    <source>
        <dbReference type="Pfam" id="PF13614"/>
    </source>
</evidence>
<dbReference type="RefSeq" id="WP_028126651.1">
    <property type="nucleotide sequence ID" value="NZ_PHNE01000001.1"/>
</dbReference>
<proteinExistence type="predicted"/>
<evidence type="ECO:0000313" key="2">
    <source>
        <dbReference type="EMBL" id="PPE05951.1"/>
    </source>
</evidence>
<dbReference type="CDD" id="cd02042">
    <property type="entry name" value="ParAB_family"/>
    <property type="match status" value="1"/>
</dbReference>
<dbReference type="PANTHER" id="PTHR13696">
    <property type="entry name" value="P-LOOP CONTAINING NUCLEOSIDE TRIPHOSPHATE HYDROLASE"/>
    <property type="match status" value="1"/>
</dbReference>
<dbReference type="STRING" id="1399797.GCA_000518285_00903"/>
<dbReference type="EMBL" id="PHNE01000001">
    <property type="protein sequence ID" value="PPE05951.1"/>
    <property type="molecule type" value="Genomic_DNA"/>
</dbReference>
<accession>A0A2S5RF64</accession>
<dbReference type="Pfam" id="PF13614">
    <property type="entry name" value="AAA_31"/>
    <property type="match status" value="1"/>
</dbReference>
<dbReference type="InterPro" id="IPR025669">
    <property type="entry name" value="AAA_dom"/>
</dbReference>
<evidence type="ECO:0000313" key="3">
    <source>
        <dbReference type="Proteomes" id="UP000237865"/>
    </source>
</evidence>
<comment type="caution">
    <text evidence="2">The sequence shown here is derived from an EMBL/GenBank/DDBJ whole genome shotgun (WGS) entry which is preliminary data.</text>
</comment>
<dbReference type="PANTHER" id="PTHR13696:SF99">
    <property type="entry name" value="COBYRINIC ACID AC-DIAMIDE SYNTHASE"/>
    <property type="match status" value="1"/>
</dbReference>
<dbReference type="InterPro" id="IPR027417">
    <property type="entry name" value="P-loop_NTPase"/>
</dbReference>
<dbReference type="Gene3D" id="3.40.50.300">
    <property type="entry name" value="P-loop containing nucleotide triphosphate hydrolases"/>
    <property type="match status" value="1"/>
</dbReference>
<gene>
    <name evidence="2" type="primary">parA</name>
    <name evidence="2" type="ORF">ELUCI_v1c02420</name>
</gene>
<reference evidence="2 3" key="1">
    <citation type="submission" date="2017-11" db="EMBL/GenBank/DDBJ databases">
        <title>Genome sequence of Entomoplasma lucivorax PIPN-2 (ATCC 49196).</title>
        <authorList>
            <person name="Lo W.-S."/>
            <person name="Gasparich G.E."/>
            <person name="Kuo C.-H."/>
        </authorList>
    </citation>
    <scope>NUCLEOTIDE SEQUENCE [LARGE SCALE GENOMIC DNA]</scope>
    <source>
        <strain evidence="2 3">PIPN-2</strain>
    </source>
</reference>
<sequence>MKTITIHQNKGGVGKTTITKAIVETLAELGKKILVLDLDGQATITDNFNIDSSESYSKHWLKRANKENRENYLHQVLLQTIEPTSNPNIFVIAGGRDLYNETDIIKSQVASEKILALNLALFEQVNNSFDYLFIDLNPAWDIYVLNAYLASDSIIQVMDRSESAIKGFLKNWDDWNEKAEAYEIQNNMNGVILNRIKSDKLSKQMLLAAQKIELIEKIKFTTFIPENTNIEKSTITGGKSVVDIKTFDNWKPTKGLIKFLEEENLKAIEGNPFKNLVNEMIKKGVL</sequence>
<keyword evidence="3" id="KW-1185">Reference proteome</keyword>
<feature type="domain" description="AAA" evidence="1">
    <location>
        <begin position="1"/>
        <end position="169"/>
    </location>
</feature>
<dbReference type="SUPFAM" id="SSF52540">
    <property type="entry name" value="P-loop containing nucleoside triphosphate hydrolases"/>
    <property type="match status" value="1"/>
</dbReference>